<evidence type="ECO:0000256" key="1">
    <source>
        <dbReference type="ARBA" id="ARBA00000644"/>
    </source>
</evidence>
<dbReference type="NCBIfam" id="TIGR00502">
    <property type="entry name" value="nagB"/>
    <property type="match status" value="1"/>
</dbReference>
<evidence type="ECO:0000256" key="3">
    <source>
        <dbReference type="ARBA" id="ARBA00022801"/>
    </source>
</evidence>
<gene>
    <name evidence="6" type="ORF">METZ01_LOCUS30041</name>
</gene>
<protein>
    <recommendedName>
        <fullName evidence="2">glucosamine-6-phosphate deaminase</fullName>
        <ecNumber evidence="2">3.5.99.6</ecNumber>
    </recommendedName>
</protein>
<dbReference type="InterPro" id="IPR037171">
    <property type="entry name" value="NagB/RpiA_transferase-like"/>
</dbReference>
<evidence type="ECO:0000256" key="2">
    <source>
        <dbReference type="ARBA" id="ARBA00012680"/>
    </source>
</evidence>
<dbReference type="CDD" id="cd01399">
    <property type="entry name" value="GlcN6P_deaminase"/>
    <property type="match status" value="1"/>
</dbReference>
<dbReference type="AlphaFoldDB" id="A0A381QGI9"/>
<dbReference type="Gene3D" id="3.40.50.1360">
    <property type="match status" value="1"/>
</dbReference>
<dbReference type="InterPro" id="IPR006148">
    <property type="entry name" value="Glc/Gal-6P_isomerase"/>
</dbReference>
<proteinExistence type="inferred from homology"/>
<feature type="domain" description="Glucosamine/galactosamine-6-phosphate isomerase" evidence="5">
    <location>
        <begin position="11"/>
        <end position="225"/>
    </location>
</feature>
<dbReference type="HAMAP" id="MF_01241">
    <property type="entry name" value="GlcN6P_deamin"/>
    <property type="match status" value="1"/>
</dbReference>
<reference evidence="6" key="1">
    <citation type="submission" date="2018-05" db="EMBL/GenBank/DDBJ databases">
        <authorList>
            <person name="Lanie J.A."/>
            <person name="Ng W.-L."/>
            <person name="Kazmierczak K.M."/>
            <person name="Andrzejewski T.M."/>
            <person name="Davidsen T.M."/>
            <person name="Wayne K.J."/>
            <person name="Tettelin H."/>
            <person name="Glass J.I."/>
            <person name="Rusch D."/>
            <person name="Podicherti R."/>
            <person name="Tsui H.-C.T."/>
            <person name="Winkler M.E."/>
        </authorList>
    </citation>
    <scope>NUCLEOTIDE SEQUENCE</scope>
</reference>
<dbReference type="GO" id="GO:0005975">
    <property type="term" value="P:carbohydrate metabolic process"/>
    <property type="evidence" value="ECO:0007669"/>
    <property type="project" value="InterPro"/>
</dbReference>
<dbReference type="GO" id="GO:0006046">
    <property type="term" value="P:N-acetylglucosamine catabolic process"/>
    <property type="evidence" value="ECO:0007669"/>
    <property type="project" value="TreeGrafter"/>
</dbReference>
<dbReference type="PANTHER" id="PTHR11280">
    <property type="entry name" value="GLUCOSAMINE-6-PHOSPHATE ISOMERASE"/>
    <property type="match status" value="1"/>
</dbReference>
<dbReference type="SUPFAM" id="SSF100950">
    <property type="entry name" value="NagB/RpiA/CoA transferase-like"/>
    <property type="match status" value="1"/>
</dbReference>
<accession>A0A381QGI9</accession>
<dbReference type="NCBIfam" id="NF001684">
    <property type="entry name" value="PRK00443.1-4"/>
    <property type="match status" value="1"/>
</dbReference>
<dbReference type="GO" id="GO:0005737">
    <property type="term" value="C:cytoplasm"/>
    <property type="evidence" value="ECO:0007669"/>
    <property type="project" value="TreeGrafter"/>
</dbReference>
<dbReference type="InterPro" id="IPR004547">
    <property type="entry name" value="Glucosamine6P_isomerase"/>
</dbReference>
<evidence type="ECO:0000259" key="5">
    <source>
        <dbReference type="Pfam" id="PF01182"/>
    </source>
</evidence>
<keyword evidence="3" id="KW-0378">Hydrolase</keyword>
<comment type="catalytic activity">
    <reaction evidence="1">
        <text>alpha-D-glucosamine 6-phosphate + H2O = beta-D-fructose 6-phosphate + NH4(+)</text>
        <dbReference type="Rhea" id="RHEA:12172"/>
        <dbReference type="ChEBI" id="CHEBI:15377"/>
        <dbReference type="ChEBI" id="CHEBI:28938"/>
        <dbReference type="ChEBI" id="CHEBI:57634"/>
        <dbReference type="ChEBI" id="CHEBI:75989"/>
        <dbReference type="EC" id="3.5.99.6"/>
    </reaction>
</comment>
<dbReference type="Pfam" id="PF01182">
    <property type="entry name" value="Glucosamine_iso"/>
    <property type="match status" value="1"/>
</dbReference>
<dbReference type="GO" id="GO:0042802">
    <property type="term" value="F:identical protein binding"/>
    <property type="evidence" value="ECO:0007669"/>
    <property type="project" value="TreeGrafter"/>
</dbReference>
<dbReference type="FunFam" id="3.40.50.1360:FF:000003">
    <property type="entry name" value="Glucosamine-6-phosphate deaminase"/>
    <property type="match status" value="1"/>
</dbReference>
<sequence length="260" mass="29331">MEILIRDSLEAGAQVAASVVSKIIKSEDKPVLGLATGGTPLRMYHELIRMKQSGELSFQNCTTFNLDEYAGLSREDERSYYFYMMSNLFDLVDIDKNNVHLPDGNAKDLREACRKYEMQIKAAGGIDLQVLGIGANGHIGFNEPTGSFASRTWVKILSEQTMQDNSMYFDKLEEVPRHVVTMGIATIMESRHCLLLANGAKKADAIRKMIEGPISASCPASILQMHPRVTVVLDEEAAYLLTFKDHYKWVEKNKLEWQRY</sequence>
<evidence type="ECO:0000313" key="6">
    <source>
        <dbReference type="EMBL" id="SUZ77187.1"/>
    </source>
</evidence>
<dbReference type="GO" id="GO:0004342">
    <property type="term" value="F:glucosamine-6-phosphate deaminase activity"/>
    <property type="evidence" value="ECO:0007669"/>
    <property type="project" value="UniProtKB-EC"/>
</dbReference>
<dbReference type="GO" id="GO:0019262">
    <property type="term" value="P:N-acetylneuraminate catabolic process"/>
    <property type="evidence" value="ECO:0007669"/>
    <property type="project" value="TreeGrafter"/>
</dbReference>
<keyword evidence="4" id="KW-0119">Carbohydrate metabolism</keyword>
<name>A0A381QGI9_9ZZZZ</name>
<evidence type="ECO:0000256" key="4">
    <source>
        <dbReference type="ARBA" id="ARBA00023277"/>
    </source>
</evidence>
<dbReference type="PROSITE" id="PS01161">
    <property type="entry name" value="GLC_GALNAC_ISOMERASE"/>
    <property type="match status" value="1"/>
</dbReference>
<dbReference type="GO" id="GO:0006043">
    <property type="term" value="P:glucosamine catabolic process"/>
    <property type="evidence" value="ECO:0007669"/>
    <property type="project" value="TreeGrafter"/>
</dbReference>
<dbReference type="EC" id="3.5.99.6" evidence="2"/>
<organism evidence="6">
    <name type="scientific">marine metagenome</name>
    <dbReference type="NCBI Taxonomy" id="408172"/>
    <lineage>
        <taxon>unclassified sequences</taxon>
        <taxon>metagenomes</taxon>
        <taxon>ecological metagenomes</taxon>
    </lineage>
</organism>
<dbReference type="InterPro" id="IPR018321">
    <property type="entry name" value="Glucosamine6P_isomerase_CS"/>
</dbReference>
<dbReference type="PANTHER" id="PTHR11280:SF5">
    <property type="entry name" value="GLUCOSAMINE-6-PHOSPHATE ISOMERASE"/>
    <property type="match status" value="1"/>
</dbReference>
<dbReference type="EMBL" id="UINC01001306">
    <property type="protein sequence ID" value="SUZ77187.1"/>
    <property type="molecule type" value="Genomic_DNA"/>
</dbReference>